<comment type="caution">
    <text evidence="3">The sequence shown here is derived from an EMBL/GenBank/DDBJ whole genome shotgun (WGS) entry which is preliminary data.</text>
</comment>
<feature type="region of interest" description="Disordered" evidence="1">
    <location>
        <begin position="212"/>
        <end position="231"/>
    </location>
</feature>
<feature type="chain" id="PRO_5012388061" evidence="2">
    <location>
        <begin position="23"/>
        <end position="555"/>
    </location>
</feature>
<dbReference type="PANTHER" id="PTHR34512">
    <property type="entry name" value="CELL SURFACE PROTEIN"/>
    <property type="match status" value="1"/>
</dbReference>
<protein>
    <submittedName>
        <fullName evidence="3">Pyrrolo-quinoline quinone</fullName>
    </submittedName>
</protein>
<dbReference type="SUPFAM" id="SSF50998">
    <property type="entry name" value="Quinoprotein alcohol dehydrogenase-like"/>
    <property type="match status" value="1"/>
</dbReference>
<keyword evidence="2" id="KW-0732">Signal</keyword>
<feature type="region of interest" description="Disordered" evidence="1">
    <location>
        <begin position="29"/>
        <end position="50"/>
    </location>
</feature>
<evidence type="ECO:0000256" key="2">
    <source>
        <dbReference type="SAM" id="SignalP"/>
    </source>
</evidence>
<name>A0A1N7SIH4_9BURK</name>
<accession>A0A1N7SIH4</accession>
<dbReference type="Gene3D" id="2.130.10.10">
    <property type="entry name" value="YVTN repeat-like/Quinoprotein amine dehydrogenase"/>
    <property type="match status" value="1"/>
</dbReference>
<dbReference type="AlphaFoldDB" id="A0A1N7SIH4"/>
<evidence type="ECO:0000313" key="4">
    <source>
        <dbReference type="Proteomes" id="UP000195569"/>
    </source>
</evidence>
<dbReference type="EMBL" id="CYGY02000056">
    <property type="protein sequence ID" value="SIT47209.1"/>
    <property type="molecule type" value="Genomic_DNA"/>
</dbReference>
<feature type="compositionally biased region" description="Low complexity" evidence="1">
    <location>
        <begin position="215"/>
        <end position="228"/>
    </location>
</feature>
<dbReference type="OrthoDB" id="282145at2"/>
<dbReference type="PANTHER" id="PTHR34512:SF30">
    <property type="entry name" value="OUTER MEMBRANE PROTEIN ASSEMBLY FACTOR BAMB"/>
    <property type="match status" value="1"/>
</dbReference>
<dbReference type="InterPro" id="IPR015943">
    <property type="entry name" value="WD40/YVTN_repeat-like_dom_sf"/>
</dbReference>
<sequence>MKAHGRKSLICAVLIAVLYVGCSGGGGGDSTSSGSGSGSGTAGNPPATAAPTVDVVTYHNDIARTGTQLHETKLTPANVNSSTFGKINNLPVDGKVDAEPLYLANVTIAGGTRNVLYVATENDSVYAFDADTGAQLWKVSALSNGETPSDALNCFQISPIIGITSTPVIDRGRGPNGAMYLVAMSKDASGNYHQRIHALDLTTGAELFGGPATISASSPGSGPNSSGSTLTFDPKQYAERQSLLLLNGNVYTGWTSHCDIPPYNGWVISYSADTLQQTGVLNLTPNGAGGAIWMSGAGMASDGQSIYFLDGNGTFDTTLDANGFPVNGNFGNAFIKLGAANPPKVMDYFVMSNTLTESQADEDLGSGGALVLPDLTDASGAVRHLALGAGKDAIIYVVNRDSMGKFNPSANNLFQQISGQLTGPEFGMPAYFNNTVYFGSVGDSIKAFGVSGTGLTATPTSRTPTSFSMPGATPSISANGNANGIVWALENGDIAVLHAYDATNLAVELYNSNQAAGARDQFGAGNKFITPMIANGKVYVGTQNSVAVFGLLGGG</sequence>
<dbReference type="InterPro" id="IPR018391">
    <property type="entry name" value="PQQ_b-propeller_rpt"/>
</dbReference>
<feature type="compositionally biased region" description="Gly residues" evidence="1">
    <location>
        <begin position="29"/>
        <end position="41"/>
    </location>
</feature>
<keyword evidence="4" id="KW-1185">Reference proteome</keyword>
<dbReference type="RefSeq" id="WP_087737454.1">
    <property type="nucleotide sequence ID" value="NZ_CYGY02000056.1"/>
</dbReference>
<dbReference type="Proteomes" id="UP000195569">
    <property type="component" value="Unassembled WGS sequence"/>
</dbReference>
<proteinExistence type="predicted"/>
<evidence type="ECO:0000313" key="3">
    <source>
        <dbReference type="EMBL" id="SIT47209.1"/>
    </source>
</evidence>
<organism evidence="3 4">
    <name type="scientific">Paraburkholderia piptadeniae</name>
    <dbReference type="NCBI Taxonomy" id="1701573"/>
    <lineage>
        <taxon>Bacteria</taxon>
        <taxon>Pseudomonadati</taxon>
        <taxon>Pseudomonadota</taxon>
        <taxon>Betaproteobacteria</taxon>
        <taxon>Burkholderiales</taxon>
        <taxon>Burkholderiaceae</taxon>
        <taxon>Paraburkholderia</taxon>
    </lineage>
</organism>
<dbReference type="InterPro" id="IPR011047">
    <property type="entry name" value="Quinoprotein_ADH-like_sf"/>
</dbReference>
<feature type="signal peptide" evidence="2">
    <location>
        <begin position="1"/>
        <end position="22"/>
    </location>
</feature>
<gene>
    <name evidence="3" type="ORF">BN2476_560040</name>
</gene>
<dbReference type="SMART" id="SM00564">
    <property type="entry name" value="PQQ"/>
    <property type="match status" value="2"/>
</dbReference>
<evidence type="ECO:0000256" key="1">
    <source>
        <dbReference type="SAM" id="MobiDB-lite"/>
    </source>
</evidence>
<reference evidence="3" key="1">
    <citation type="submission" date="2016-12" db="EMBL/GenBank/DDBJ databases">
        <authorList>
            <person name="Moulin L."/>
        </authorList>
    </citation>
    <scope>NUCLEOTIDE SEQUENCE [LARGE SCALE GENOMIC DNA]</scope>
    <source>
        <strain evidence="3">STM 7183</strain>
    </source>
</reference>